<reference evidence="1 2" key="1">
    <citation type="submission" date="2018-08" db="EMBL/GenBank/DDBJ databases">
        <title>Genomic Encyclopedia of Archaeal and Bacterial Type Strains, Phase II (KMG-II): from individual species to whole genera.</title>
        <authorList>
            <person name="Goeker M."/>
        </authorList>
    </citation>
    <scope>NUCLEOTIDE SEQUENCE [LARGE SCALE GENOMIC DNA]</scope>
    <source>
        <strain evidence="1 2">DSM 15986</strain>
    </source>
</reference>
<evidence type="ECO:0000313" key="1">
    <source>
        <dbReference type="EMBL" id="REG88412.1"/>
    </source>
</evidence>
<dbReference type="Proteomes" id="UP000256405">
    <property type="component" value="Unassembled WGS sequence"/>
</dbReference>
<comment type="caution">
    <text evidence="1">The sequence shown here is derived from an EMBL/GenBank/DDBJ whole genome shotgun (WGS) entry which is preliminary data.</text>
</comment>
<protein>
    <submittedName>
        <fullName evidence="1">Uncharacterized protein</fullName>
    </submittedName>
</protein>
<organism evidence="1 2">
    <name type="scientific">Algoriphagus antarcticus</name>
    <dbReference type="NCBI Taxonomy" id="238540"/>
    <lineage>
        <taxon>Bacteria</taxon>
        <taxon>Pseudomonadati</taxon>
        <taxon>Bacteroidota</taxon>
        <taxon>Cytophagia</taxon>
        <taxon>Cytophagales</taxon>
        <taxon>Cyclobacteriaceae</taxon>
        <taxon>Algoriphagus</taxon>
    </lineage>
</organism>
<proteinExistence type="predicted"/>
<evidence type="ECO:0000313" key="2">
    <source>
        <dbReference type="Proteomes" id="UP000256405"/>
    </source>
</evidence>
<dbReference type="OrthoDB" id="840450at2"/>
<accession>A0A3E0DUX6</accession>
<keyword evidence="2" id="KW-1185">Reference proteome</keyword>
<sequence>MNKKILTFFGMFVIAIVLDFSSAIFSPRGSEITSIFTKTFALEEEGEKKDWYYFDCPYTNGQYCKTVKSDSFCGRAKNSPISACPL</sequence>
<name>A0A3E0DUX6_9BACT</name>
<dbReference type="RefSeq" id="WP_086540009.1">
    <property type="nucleotide sequence ID" value="NZ_MSSW01000007.1"/>
</dbReference>
<dbReference type="EMBL" id="QUNF01000009">
    <property type="protein sequence ID" value="REG88412.1"/>
    <property type="molecule type" value="Genomic_DNA"/>
</dbReference>
<gene>
    <name evidence="1" type="ORF">C8N25_10927</name>
</gene>
<dbReference type="AlphaFoldDB" id="A0A3E0DUX6"/>